<gene>
    <name evidence="3" type="ORF">MPOR_41990</name>
</gene>
<keyword evidence="4" id="KW-1185">Reference proteome</keyword>
<evidence type="ECO:0000259" key="1">
    <source>
        <dbReference type="Pfam" id="PF26035"/>
    </source>
</evidence>
<dbReference type="PIRSF" id="PIRSF012637">
    <property type="entry name" value="UCP012637"/>
    <property type="match status" value="1"/>
</dbReference>
<dbReference type="EMBL" id="AP022570">
    <property type="protein sequence ID" value="BBX53173.1"/>
    <property type="molecule type" value="Genomic_DNA"/>
</dbReference>
<feature type="domain" description="DUF8010" evidence="1">
    <location>
        <begin position="5"/>
        <end position="102"/>
    </location>
</feature>
<evidence type="ECO:0000259" key="2">
    <source>
        <dbReference type="Pfam" id="PF26572"/>
    </source>
</evidence>
<evidence type="ECO:0000313" key="3">
    <source>
        <dbReference type="EMBL" id="BBX53173.1"/>
    </source>
</evidence>
<protein>
    <submittedName>
        <fullName evidence="3">Uncharacterized protein</fullName>
    </submittedName>
</protein>
<dbReference type="InterPro" id="IPR058323">
    <property type="entry name" value="DUF8010"/>
</dbReference>
<accession>A0A6N4VG94</accession>
<dbReference type="AlphaFoldDB" id="A0A6N4VG94"/>
<dbReference type="Pfam" id="PF26035">
    <property type="entry name" value="DUF8010"/>
    <property type="match status" value="1"/>
</dbReference>
<name>A0A6N4VG94_9MYCO</name>
<dbReference type="InterPro" id="IPR016601">
    <property type="entry name" value="UCP012637"/>
</dbReference>
<proteinExistence type="predicted"/>
<evidence type="ECO:0000313" key="4">
    <source>
        <dbReference type="Proteomes" id="UP000466785"/>
    </source>
</evidence>
<dbReference type="Proteomes" id="UP000466785">
    <property type="component" value="Chromosome"/>
</dbReference>
<sequence length="226" mass="24009">MTDAERGIWLDDPADREDLSTFADRAQRLDDAAVVRLRARPAGGVVAWFATGFDVLASRVVDGRIRPADLCAGADQLQNGLGAVGSDGYVDPGFPMDSAWRGVLPPDAGFVHLDDVPARAVLDLAHRGSELVKEHSSAHGPPASLLDQEVVGVSAGQDSVGIPMRCVFALTSMGFLPQTGAGPEFAPETVAADEVVRVRATPAWLRVDARFGTVYRRRGDPAVVLR</sequence>
<dbReference type="RefSeq" id="WP_152517883.1">
    <property type="nucleotide sequence ID" value="NZ_AP022570.1"/>
</dbReference>
<dbReference type="KEGG" id="mpof:MPOR_41990"/>
<dbReference type="Pfam" id="PF26572">
    <property type="entry name" value="DUF8185"/>
    <property type="match status" value="1"/>
</dbReference>
<reference evidence="3 4" key="1">
    <citation type="journal article" date="2019" name="Emerg. Microbes Infect.">
        <title>Comprehensive subspecies identification of 175 nontuberculous mycobacteria species based on 7547 genomic profiles.</title>
        <authorList>
            <person name="Matsumoto Y."/>
            <person name="Kinjo T."/>
            <person name="Motooka D."/>
            <person name="Nabeya D."/>
            <person name="Jung N."/>
            <person name="Uechi K."/>
            <person name="Horii T."/>
            <person name="Iida T."/>
            <person name="Fujita J."/>
            <person name="Nakamura S."/>
        </authorList>
    </citation>
    <scope>NUCLEOTIDE SEQUENCE [LARGE SCALE GENOMIC DNA]</scope>
    <source>
        <strain evidence="3 4">JCM 12603</strain>
    </source>
</reference>
<organism evidence="3 4">
    <name type="scientific">Mycolicibacterium poriferae</name>
    <dbReference type="NCBI Taxonomy" id="39694"/>
    <lineage>
        <taxon>Bacteria</taxon>
        <taxon>Bacillati</taxon>
        <taxon>Actinomycetota</taxon>
        <taxon>Actinomycetes</taxon>
        <taxon>Mycobacteriales</taxon>
        <taxon>Mycobacteriaceae</taxon>
        <taxon>Mycolicibacterium</taxon>
    </lineage>
</organism>
<feature type="domain" description="DUF8185" evidence="2">
    <location>
        <begin position="105"/>
        <end position="219"/>
    </location>
</feature>
<dbReference type="InterPro" id="IPR058498">
    <property type="entry name" value="DUF8185"/>
</dbReference>